<feature type="compositionally biased region" description="Low complexity" evidence="2">
    <location>
        <begin position="197"/>
        <end position="219"/>
    </location>
</feature>
<gene>
    <name evidence="3" type="ORF">Vafri_16615</name>
</gene>
<feature type="compositionally biased region" description="Pro residues" evidence="2">
    <location>
        <begin position="176"/>
        <end position="196"/>
    </location>
</feature>
<dbReference type="Gene3D" id="3.80.10.10">
    <property type="entry name" value="Ribonuclease Inhibitor"/>
    <property type="match status" value="1"/>
</dbReference>
<dbReference type="SUPFAM" id="SSF52047">
    <property type="entry name" value="RNI-like"/>
    <property type="match status" value="1"/>
</dbReference>
<comment type="caution">
    <text evidence="3">The sequence shown here is derived from an EMBL/GenBank/DDBJ whole genome shotgun (WGS) entry which is preliminary data.</text>
</comment>
<dbReference type="GO" id="GO:0005930">
    <property type="term" value="C:axoneme"/>
    <property type="evidence" value="ECO:0007669"/>
    <property type="project" value="UniProtKB-SubCell"/>
</dbReference>
<comment type="subcellular location">
    <subcellularLocation>
        <location evidence="1">Cytoplasm</location>
        <location evidence="1">Cytoskeleton</location>
        <location evidence="1">Cilium axoneme</location>
    </subcellularLocation>
</comment>
<proteinExistence type="predicted"/>
<feature type="non-terminal residue" evidence="3">
    <location>
        <position position="1"/>
    </location>
</feature>
<dbReference type="EMBL" id="BNCO01000051">
    <property type="protein sequence ID" value="GIL62397.1"/>
    <property type="molecule type" value="Genomic_DNA"/>
</dbReference>
<dbReference type="InterPro" id="IPR032675">
    <property type="entry name" value="LRR_dom_sf"/>
</dbReference>
<evidence type="ECO:0000313" key="3">
    <source>
        <dbReference type="EMBL" id="GIL62397.1"/>
    </source>
</evidence>
<dbReference type="AlphaFoldDB" id="A0A8J4BIJ1"/>
<protein>
    <submittedName>
        <fullName evidence="3">Uncharacterized protein</fullName>
    </submittedName>
</protein>
<organism evidence="3 4">
    <name type="scientific">Volvox africanus</name>
    <dbReference type="NCBI Taxonomy" id="51714"/>
    <lineage>
        <taxon>Eukaryota</taxon>
        <taxon>Viridiplantae</taxon>
        <taxon>Chlorophyta</taxon>
        <taxon>core chlorophytes</taxon>
        <taxon>Chlorophyceae</taxon>
        <taxon>CS clade</taxon>
        <taxon>Chlamydomonadales</taxon>
        <taxon>Volvocaceae</taxon>
        <taxon>Volvox</taxon>
    </lineage>
</organism>
<evidence type="ECO:0000256" key="1">
    <source>
        <dbReference type="ARBA" id="ARBA00004430"/>
    </source>
</evidence>
<accession>A0A8J4BIJ1</accession>
<feature type="region of interest" description="Disordered" evidence="2">
    <location>
        <begin position="174"/>
        <end position="233"/>
    </location>
</feature>
<evidence type="ECO:0000256" key="2">
    <source>
        <dbReference type="SAM" id="MobiDB-lite"/>
    </source>
</evidence>
<evidence type="ECO:0000313" key="4">
    <source>
        <dbReference type="Proteomes" id="UP000747399"/>
    </source>
</evidence>
<reference evidence="3" key="1">
    <citation type="journal article" date="2021" name="Proc. Natl. Acad. Sci. U.S.A.">
        <title>Three genomes in the algal genus Volvox reveal the fate of a haploid sex-determining region after a transition to homothallism.</title>
        <authorList>
            <person name="Yamamoto K."/>
            <person name="Hamaji T."/>
            <person name="Kawai-Toyooka H."/>
            <person name="Matsuzaki R."/>
            <person name="Takahashi F."/>
            <person name="Nishimura Y."/>
            <person name="Kawachi M."/>
            <person name="Noguchi H."/>
            <person name="Minakuchi Y."/>
            <person name="Umen J.G."/>
            <person name="Toyoda A."/>
            <person name="Nozaki H."/>
        </authorList>
    </citation>
    <scope>NUCLEOTIDE SEQUENCE</scope>
    <source>
        <strain evidence="3">NIES-3780</strain>
    </source>
</reference>
<keyword evidence="4" id="KW-1185">Reference proteome</keyword>
<dbReference type="Proteomes" id="UP000747399">
    <property type="component" value="Unassembled WGS sequence"/>
</dbReference>
<sequence>MTTASDLVSLQERPPVGTEALLSAPEKVTMLSIHINDTTAEFVGSPFATRDAACDALANLAATIPASITHMRLIGLPCVQQATLHRLLDRCPRLQSLEMPAAELPTEGPLCPRERGNTQLVAQRLSRPAGAWTLQQLPVSLTHLCLSGCGSLHPTSLVHLRGLTALKRLCIRGLQVPPPHPSPSPSPSPSPPPPQPSTTKTSPTLTSTSASTTTTATTPAAPPSTVPLPVSGTHHCVDASAKIGAGAVGVPTDGG</sequence>
<name>A0A8J4BIJ1_9CHLO</name>